<protein>
    <submittedName>
        <fullName evidence="1">Uncharacterized protein</fullName>
    </submittedName>
</protein>
<gene>
    <name evidence="1" type="ORF">S2091_4342</name>
</gene>
<evidence type="ECO:0000313" key="1">
    <source>
        <dbReference type="EMBL" id="PRC90941.1"/>
    </source>
</evidence>
<dbReference type="Proteomes" id="UP000237839">
    <property type="component" value="Unassembled WGS sequence"/>
</dbReference>
<dbReference type="AlphaFoldDB" id="A0A2S9GTB4"/>
<dbReference type="EMBL" id="PUGF01000032">
    <property type="protein sequence ID" value="PRC90941.1"/>
    <property type="molecule type" value="Genomic_DNA"/>
</dbReference>
<keyword evidence="2" id="KW-1185">Reference proteome</keyword>
<reference evidence="1 2" key="1">
    <citation type="submission" date="2018-02" db="EMBL/GenBank/DDBJ databases">
        <title>Solimicrobium silvestre gen. nov., sp. nov., isolated from alpine forest soil.</title>
        <authorList>
            <person name="Margesin R."/>
            <person name="Albuquerque L."/>
            <person name="Zhang D.-C."/>
            <person name="Froufe H.J.C."/>
            <person name="Severino R."/>
            <person name="Roxo I."/>
            <person name="Egas C."/>
            <person name="Da Costa M.S."/>
        </authorList>
    </citation>
    <scope>NUCLEOTIDE SEQUENCE [LARGE SCALE GENOMIC DNA]</scope>
    <source>
        <strain evidence="1 2">S20-91</strain>
    </source>
</reference>
<proteinExistence type="predicted"/>
<name>A0A2S9GTB4_9BURK</name>
<comment type="caution">
    <text evidence="1">The sequence shown here is derived from an EMBL/GenBank/DDBJ whole genome shotgun (WGS) entry which is preliminary data.</text>
</comment>
<organism evidence="1 2">
    <name type="scientific">Solimicrobium silvestre</name>
    <dbReference type="NCBI Taxonomy" id="2099400"/>
    <lineage>
        <taxon>Bacteria</taxon>
        <taxon>Pseudomonadati</taxon>
        <taxon>Pseudomonadota</taxon>
        <taxon>Betaproteobacteria</taxon>
        <taxon>Burkholderiales</taxon>
        <taxon>Oxalobacteraceae</taxon>
        <taxon>Solimicrobium</taxon>
    </lineage>
</organism>
<accession>A0A2S9GTB4</accession>
<sequence>MSADHKLNNFTKKRKKYRQSLTDKKYGKYIQPNTSAHYIYSAFSVKQIFPRFTISGKYLHHNQQILPLGN</sequence>
<evidence type="ECO:0000313" key="2">
    <source>
        <dbReference type="Proteomes" id="UP000237839"/>
    </source>
</evidence>